<evidence type="ECO:0000313" key="1">
    <source>
        <dbReference type="EMBL" id="SOZ72899.1"/>
    </source>
</evidence>
<organism evidence="1">
    <name type="scientific">Cupriavidus taiwanensis</name>
    <dbReference type="NCBI Taxonomy" id="164546"/>
    <lineage>
        <taxon>Bacteria</taxon>
        <taxon>Pseudomonadati</taxon>
        <taxon>Pseudomonadota</taxon>
        <taxon>Betaproteobacteria</taxon>
        <taxon>Burkholderiales</taxon>
        <taxon>Burkholderiaceae</taxon>
        <taxon>Cupriavidus</taxon>
    </lineage>
</organism>
<name>A0A375EC67_9BURK</name>
<dbReference type="Proteomes" id="UP000256952">
    <property type="component" value="Chromosome CBM2613_b"/>
</dbReference>
<protein>
    <submittedName>
        <fullName evidence="1">Uncharacterized protein</fullName>
    </submittedName>
</protein>
<dbReference type="EMBL" id="OFTH01000047">
    <property type="protein sequence ID" value="SOZ72899.1"/>
    <property type="molecule type" value="Genomic_DNA"/>
</dbReference>
<dbReference type="AlphaFoldDB" id="A0A375EC67"/>
<accession>A0A375EC67</accession>
<proteinExistence type="predicted"/>
<dbReference type="RefSeq" id="WP_147309517.1">
    <property type="nucleotide sequence ID" value="NZ_LT977019.1"/>
</dbReference>
<reference evidence="1" key="1">
    <citation type="submission" date="2018-01" db="EMBL/GenBank/DDBJ databases">
        <authorList>
            <person name="Clerissi C."/>
        </authorList>
    </citation>
    <scope>NUCLEOTIDE SEQUENCE</scope>
    <source>
        <strain evidence="1">Cupriavidus taiwanensis STM 8556</strain>
    </source>
</reference>
<sequence length="205" mass="23503">MASPKRVDAWRHIAKTDFESAFHLLLGRLIHAIARLDFNVGLQLRYWAHEDDSRIRALLKPRTSKLEERLRVLEQLVAGAWSGAHDEGQRQLSDWFERAHKARGFRNAYAHGRWGVPGKHLHAESGRLCDATPLLVFVPLDWDMSPNRKDNSIELTLDEFAAQVEEAEHLSVQFLDIERKFGEHLYPGRRRNGAQGQSVRRANAG</sequence>
<gene>
    <name evidence="1" type="ORF">CBM2613_B50047</name>
</gene>
<comment type="caution">
    <text evidence="1">The sequence shown here is derived from an EMBL/GenBank/DDBJ whole genome shotgun (WGS) entry which is preliminary data.</text>
</comment>